<comment type="cofactor">
    <cofactor evidence="1">
        <name>Mn(2+)</name>
        <dbReference type="ChEBI" id="CHEBI:29035"/>
    </cofactor>
</comment>
<dbReference type="HAMAP" id="MF_00047">
    <property type="entry name" value="Dala_Dala_lig"/>
    <property type="match status" value="1"/>
</dbReference>
<dbReference type="PANTHER" id="PTHR23132:SF25">
    <property type="entry name" value="D-ALANINE--D-ALANINE LIGASE A"/>
    <property type="match status" value="1"/>
</dbReference>
<dbReference type="InterPro" id="IPR016185">
    <property type="entry name" value="PreATP-grasp_dom_sf"/>
</dbReference>
<keyword evidence="7 13" id="KW-0067">ATP-binding</keyword>
<evidence type="ECO:0000256" key="4">
    <source>
        <dbReference type="ARBA" id="ARBA00022598"/>
    </source>
</evidence>
<proteinExistence type="inferred from homology"/>
<dbReference type="InterPro" id="IPR005905">
    <property type="entry name" value="D_ala_D_ala"/>
</dbReference>
<dbReference type="PROSITE" id="PS00843">
    <property type="entry name" value="DALA_DALA_LIGASE_1"/>
    <property type="match status" value="1"/>
</dbReference>
<dbReference type="EMBL" id="JACAZE010000009">
    <property type="protein sequence ID" value="KAF7305759.1"/>
    <property type="molecule type" value="Genomic_DNA"/>
</dbReference>
<dbReference type="GO" id="GO:0008716">
    <property type="term" value="F:D-alanine-D-alanine ligase activity"/>
    <property type="evidence" value="ECO:0007669"/>
    <property type="project" value="InterPro"/>
</dbReference>
<evidence type="ECO:0000259" key="14">
    <source>
        <dbReference type="PROSITE" id="PS50975"/>
    </source>
</evidence>
<comment type="cofactor">
    <cofactor evidence="2">
        <name>Mg(2+)</name>
        <dbReference type="ChEBI" id="CHEBI:18420"/>
    </cofactor>
</comment>
<evidence type="ECO:0000256" key="2">
    <source>
        <dbReference type="ARBA" id="ARBA00001946"/>
    </source>
</evidence>
<sequence length="344" mass="36985">MAPTRLLIIAGGTSDEHEVSLTSTRGLLSVLDETVNPTVIVLTREGRWLSPQDSRRVLDGATLTEGAAKQLDSSITRLVALLQQHDAVFPLIHGKGGEDGCLQGLLELAGVPYVGCGVLSSAICMDKLVTKEILRANGIPQVRFVPVVRLEYEANPCPITAAAAELTLPCFVKPVASGSSIGITKVMHIRELDAAIRQAFAFGSRVVIEEGVAGLCELEVAVIGNEYLEVSPVGEITHSAEFYDFATKYTPDAARLLIPAPVPDEVVRTIQQTALRAYKLLHCSGLARVDFFYQPATGNVFLNELNTVPGLTPGSMFFKLWEAAGIQPATLVERLVCLATEHKL</sequence>
<evidence type="ECO:0000256" key="1">
    <source>
        <dbReference type="ARBA" id="ARBA00001936"/>
    </source>
</evidence>
<evidence type="ECO:0000313" key="16">
    <source>
        <dbReference type="Proteomes" id="UP000613580"/>
    </source>
</evidence>
<dbReference type="Pfam" id="PF01820">
    <property type="entry name" value="Dala_Dala_lig_N"/>
    <property type="match status" value="1"/>
</dbReference>
<dbReference type="GO" id="GO:0005524">
    <property type="term" value="F:ATP binding"/>
    <property type="evidence" value="ECO:0007669"/>
    <property type="project" value="UniProtKB-UniRule"/>
</dbReference>
<dbReference type="InterPro" id="IPR011761">
    <property type="entry name" value="ATP-grasp"/>
</dbReference>
<comment type="caution">
    <text evidence="15">The sequence shown here is derived from an EMBL/GenBank/DDBJ whole genome shotgun (WGS) entry which is preliminary data.</text>
</comment>
<evidence type="ECO:0000256" key="7">
    <source>
        <dbReference type="ARBA" id="ARBA00022840"/>
    </source>
</evidence>
<dbReference type="InterPro" id="IPR011095">
    <property type="entry name" value="Dala_Dala_lig_C"/>
</dbReference>
<evidence type="ECO:0000256" key="11">
    <source>
        <dbReference type="ARBA" id="ARBA00023211"/>
    </source>
</evidence>
<keyword evidence="11" id="KW-0464">Manganese</keyword>
<evidence type="ECO:0000256" key="3">
    <source>
        <dbReference type="ARBA" id="ARBA00010871"/>
    </source>
</evidence>
<organism evidence="15 16">
    <name type="scientific">Mycena chlorophos</name>
    <name type="common">Agaric fungus</name>
    <name type="synonym">Agaricus chlorophos</name>
    <dbReference type="NCBI Taxonomy" id="658473"/>
    <lineage>
        <taxon>Eukaryota</taxon>
        <taxon>Fungi</taxon>
        <taxon>Dikarya</taxon>
        <taxon>Basidiomycota</taxon>
        <taxon>Agaricomycotina</taxon>
        <taxon>Agaricomycetes</taxon>
        <taxon>Agaricomycetidae</taxon>
        <taxon>Agaricales</taxon>
        <taxon>Marasmiineae</taxon>
        <taxon>Mycenaceae</taxon>
        <taxon>Mycena</taxon>
    </lineage>
</organism>
<dbReference type="AlphaFoldDB" id="A0A8H6W4T4"/>
<keyword evidence="12" id="KW-0961">Cell wall biogenesis/degradation</keyword>
<dbReference type="Pfam" id="PF07478">
    <property type="entry name" value="Dala_Dala_lig_C"/>
    <property type="match status" value="1"/>
</dbReference>
<evidence type="ECO:0000256" key="5">
    <source>
        <dbReference type="ARBA" id="ARBA00022723"/>
    </source>
</evidence>
<dbReference type="NCBIfam" id="NF002528">
    <property type="entry name" value="PRK01966.1-4"/>
    <property type="match status" value="1"/>
</dbReference>
<evidence type="ECO:0000313" key="15">
    <source>
        <dbReference type="EMBL" id="KAF7305759.1"/>
    </source>
</evidence>
<dbReference type="GO" id="GO:0046872">
    <property type="term" value="F:metal ion binding"/>
    <property type="evidence" value="ECO:0007669"/>
    <property type="project" value="UniProtKB-KW"/>
</dbReference>
<reference evidence="15" key="1">
    <citation type="submission" date="2020-05" db="EMBL/GenBank/DDBJ databases">
        <title>Mycena genomes resolve the evolution of fungal bioluminescence.</title>
        <authorList>
            <person name="Tsai I.J."/>
        </authorList>
    </citation>
    <scope>NUCLEOTIDE SEQUENCE</scope>
    <source>
        <strain evidence="15">110903Hualien_Pintung</strain>
    </source>
</reference>
<evidence type="ECO:0000256" key="13">
    <source>
        <dbReference type="PROSITE-ProRule" id="PRU00409"/>
    </source>
</evidence>
<dbReference type="NCBIfam" id="TIGR01205">
    <property type="entry name" value="D_ala_D_alaTIGR"/>
    <property type="match status" value="1"/>
</dbReference>
<keyword evidence="4 15" id="KW-0436">Ligase</keyword>
<dbReference type="Proteomes" id="UP000613580">
    <property type="component" value="Unassembled WGS sequence"/>
</dbReference>
<dbReference type="GO" id="GO:0005829">
    <property type="term" value="C:cytosol"/>
    <property type="evidence" value="ECO:0007669"/>
    <property type="project" value="TreeGrafter"/>
</dbReference>
<dbReference type="InterPro" id="IPR000291">
    <property type="entry name" value="D-Ala_lig_Van_CS"/>
</dbReference>
<dbReference type="PROSITE" id="PS00844">
    <property type="entry name" value="DALA_DALA_LIGASE_2"/>
    <property type="match status" value="1"/>
</dbReference>
<feature type="domain" description="ATP-grasp" evidence="14">
    <location>
        <begin position="131"/>
        <end position="337"/>
    </location>
</feature>
<dbReference type="Gene3D" id="3.30.1490.20">
    <property type="entry name" value="ATP-grasp fold, A domain"/>
    <property type="match status" value="1"/>
</dbReference>
<dbReference type="Gene3D" id="3.30.470.20">
    <property type="entry name" value="ATP-grasp fold, B domain"/>
    <property type="match status" value="1"/>
</dbReference>
<keyword evidence="16" id="KW-1185">Reference proteome</keyword>
<keyword evidence="5" id="KW-0479">Metal-binding</keyword>
<dbReference type="PANTHER" id="PTHR23132">
    <property type="entry name" value="D-ALANINE--D-ALANINE LIGASE"/>
    <property type="match status" value="1"/>
</dbReference>
<dbReference type="InterPro" id="IPR011127">
    <property type="entry name" value="Dala_Dala_lig_N"/>
</dbReference>
<dbReference type="OrthoDB" id="2013972at2759"/>
<evidence type="ECO:0000256" key="8">
    <source>
        <dbReference type="ARBA" id="ARBA00022842"/>
    </source>
</evidence>
<name>A0A8H6W4T4_MYCCL</name>
<gene>
    <name evidence="15" type="ORF">HMN09_00729600</name>
</gene>
<keyword evidence="10" id="KW-0573">Peptidoglycan synthesis</keyword>
<evidence type="ECO:0000256" key="9">
    <source>
        <dbReference type="ARBA" id="ARBA00022960"/>
    </source>
</evidence>
<comment type="similarity">
    <text evidence="3">Belongs to the D-alanine--D-alanine ligase family.</text>
</comment>
<dbReference type="GO" id="GO:0071555">
    <property type="term" value="P:cell wall organization"/>
    <property type="evidence" value="ECO:0007669"/>
    <property type="project" value="UniProtKB-KW"/>
</dbReference>
<evidence type="ECO:0000256" key="6">
    <source>
        <dbReference type="ARBA" id="ARBA00022741"/>
    </source>
</evidence>
<dbReference type="SUPFAM" id="SSF52440">
    <property type="entry name" value="PreATP-grasp domain"/>
    <property type="match status" value="1"/>
</dbReference>
<evidence type="ECO:0000256" key="12">
    <source>
        <dbReference type="ARBA" id="ARBA00023316"/>
    </source>
</evidence>
<protein>
    <submittedName>
        <fullName evidence="15">D-alanine--D-alanine ligase</fullName>
    </submittedName>
</protein>
<keyword evidence="6 13" id="KW-0547">Nucleotide-binding</keyword>
<evidence type="ECO:0000256" key="10">
    <source>
        <dbReference type="ARBA" id="ARBA00022984"/>
    </source>
</evidence>
<dbReference type="PIRSF" id="PIRSF039102">
    <property type="entry name" value="Ddl/VanB"/>
    <property type="match status" value="1"/>
</dbReference>
<dbReference type="InterPro" id="IPR013815">
    <property type="entry name" value="ATP_grasp_subdomain_1"/>
</dbReference>
<keyword evidence="8" id="KW-0460">Magnesium</keyword>
<dbReference type="PROSITE" id="PS50975">
    <property type="entry name" value="ATP_GRASP"/>
    <property type="match status" value="1"/>
</dbReference>
<dbReference type="Gene3D" id="3.40.50.20">
    <property type="match status" value="1"/>
</dbReference>
<dbReference type="SUPFAM" id="SSF56059">
    <property type="entry name" value="Glutathione synthetase ATP-binding domain-like"/>
    <property type="match status" value="1"/>
</dbReference>
<keyword evidence="9" id="KW-0133">Cell shape</keyword>
<dbReference type="GO" id="GO:0008360">
    <property type="term" value="P:regulation of cell shape"/>
    <property type="evidence" value="ECO:0007669"/>
    <property type="project" value="UniProtKB-KW"/>
</dbReference>
<accession>A0A8H6W4T4</accession>